<dbReference type="RefSeq" id="WP_214396234.1">
    <property type="nucleotide sequence ID" value="NZ_JAHBOL010000072.1"/>
</dbReference>
<keyword evidence="2" id="KW-1185">Reference proteome</keyword>
<dbReference type="SUPFAM" id="SSF53271">
    <property type="entry name" value="PRTase-like"/>
    <property type="match status" value="1"/>
</dbReference>
<dbReference type="InterPro" id="IPR000836">
    <property type="entry name" value="PRTase_dom"/>
</dbReference>
<accession>A0ABS6HYV5</accession>
<dbReference type="CDD" id="cd06223">
    <property type="entry name" value="PRTases_typeI"/>
    <property type="match status" value="1"/>
</dbReference>
<dbReference type="InterPro" id="IPR029057">
    <property type="entry name" value="PRTase-like"/>
</dbReference>
<dbReference type="EMBL" id="JAHBOM010000044">
    <property type="protein sequence ID" value="MBU8827471.1"/>
    <property type="molecule type" value="Genomic_DNA"/>
</dbReference>
<evidence type="ECO:0000313" key="2">
    <source>
        <dbReference type="Proteomes" id="UP000696413"/>
    </source>
</evidence>
<dbReference type="Gene3D" id="3.40.50.2020">
    <property type="match status" value="1"/>
</dbReference>
<sequence length="231" mass="25369">MVPPPRPGPGICPTCRTWNDQPDQAVCSNCTLVKDVLTETAVTLDVITLYRKPSLLRDWLTSYKGRPDSSDPYIPEYEQNIQALLWQFFNDHTQRLITRGGGLDCIVVVPSTHRAPPHPLEKALAAIDVPAPVSPLLVRGPGELDFNKPAADGYQLACYQSPQRVLLVDDVYTTGAHINSAATALRQGGHTITGAFTIARRVRTEFHSDAQALWDRQTATGFTWPTGPIVS</sequence>
<proteinExistence type="predicted"/>
<name>A0ABS6HYV5_MYCGD</name>
<comment type="caution">
    <text evidence="1">The sequence shown here is derived from an EMBL/GenBank/DDBJ whole genome shotgun (WGS) entry which is preliminary data.</text>
</comment>
<gene>
    <name evidence="1" type="ORF">KL859_31935</name>
</gene>
<reference evidence="1 2" key="1">
    <citation type="submission" date="2021-05" db="EMBL/GenBank/DDBJ databases">
        <title>Draft Genome Sequences of Clinical Respiratory Isolates of Mycobacterium goodii Recovered in Ireland.</title>
        <authorList>
            <person name="Flanagan P.R."/>
            <person name="Mok S."/>
            <person name="Roycroft E."/>
            <person name="Rogers T.R."/>
            <person name="Fitzgibbon M."/>
        </authorList>
    </citation>
    <scope>NUCLEOTIDE SEQUENCE [LARGE SCALE GENOMIC DNA]</scope>
    <source>
        <strain evidence="1 2">14IE55</strain>
    </source>
</reference>
<protein>
    <submittedName>
        <fullName evidence="1">Amidophosphoribosyltransferase</fullName>
    </submittedName>
</protein>
<organism evidence="1 2">
    <name type="scientific">Mycolicibacterium goodii</name>
    <name type="common">Mycobacterium goodii</name>
    <dbReference type="NCBI Taxonomy" id="134601"/>
    <lineage>
        <taxon>Bacteria</taxon>
        <taxon>Bacillati</taxon>
        <taxon>Actinomycetota</taxon>
        <taxon>Actinomycetes</taxon>
        <taxon>Mycobacteriales</taxon>
        <taxon>Mycobacteriaceae</taxon>
        <taxon>Mycolicibacterium</taxon>
    </lineage>
</organism>
<evidence type="ECO:0000313" key="1">
    <source>
        <dbReference type="EMBL" id="MBU8827471.1"/>
    </source>
</evidence>
<dbReference type="Proteomes" id="UP000696413">
    <property type="component" value="Unassembled WGS sequence"/>
</dbReference>